<evidence type="ECO:0000256" key="9">
    <source>
        <dbReference type="ARBA" id="ARBA00047329"/>
    </source>
</evidence>
<evidence type="ECO:0000259" key="14">
    <source>
        <dbReference type="Pfam" id="PF00107"/>
    </source>
</evidence>
<dbReference type="Pfam" id="PF00107">
    <property type="entry name" value="ADH_zinc_N"/>
    <property type="match status" value="1"/>
</dbReference>
<organism evidence="16 17">
    <name type="scientific">Platanthera zijinensis</name>
    <dbReference type="NCBI Taxonomy" id="2320716"/>
    <lineage>
        <taxon>Eukaryota</taxon>
        <taxon>Viridiplantae</taxon>
        <taxon>Streptophyta</taxon>
        <taxon>Embryophyta</taxon>
        <taxon>Tracheophyta</taxon>
        <taxon>Spermatophyta</taxon>
        <taxon>Magnoliopsida</taxon>
        <taxon>Liliopsida</taxon>
        <taxon>Asparagales</taxon>
        <taxon>Orchidaceae</taxon>
        <taxon>Orchidoideae</taxon>
        <taxon>Orchideae</taxon>
        <taxon>Orchidinae</taxon>
        <taxon>Platanthera</taxon>
    </lineage>
</organism>
<reference evidence="16 17" key="1">
    <citation type="journal article" date="2022" name="Nat. Plants">
        <title>Genomes of leafy and leafless Platanthera orchids illuminate the evolution of mycoheterotrophy.</title>
        <authorList>
            <person name="Li M.H."/>
            <person name="Liu K.W."/>
            <person name="Li Z."/>
            <person name="Lu H.C."/>
            <person name="Ye Q.L."/>
            <person name="Zhang D."/>
            <person name="Wang J.Y."/>
            <person name="Li Y.F."/>
            <person name="Zhong Z.M."/>
            <person name="Liu X."/>
            <person name="Yu X."/>
            <person name="Liu D.K."/>
            <person name="Tu X.D."/>
            <person name="Liu B."/>
            <person name="Hao Y."/>
            <person name="Liao X.Y."/>
            <person name="Jiang Y.T."/>
            <person name="Sun W.H."/>
            <person name="Chen J."/>
            <person name="Chen Y.Q."/>
            <person name="Ai Y."/>
            <person name="Zhai J.W."/>
            <person name="Wu S.S."/>
            <person name="Zhou Z."/>
            <person name="Hsiao Y.Y."/>
            <person name="Wu W.L."/>
            <person name="Chen Y.Y."/>
            <person name="Lin Y.F."/>
            <person name="Hsu J.L."/>
            <person name="Li C.Y."/>
            <person name="Wang Z.W."/>
            <person name="Zhao X."/>
            <person name="Zhong W.Y."/>
            <person name="Ma X.K."/>
            <person name="Ma L."/>
            <person name="Huang J."/>
            <person name="Chen G.Z."/>
            <person name="Huang M.Z."/>
            <person name="Huang L."/>
            <person name="Peng D.H."/>
            <person name="Luo Y.B."/>
            <person name="Zou S.Q."/>
            <person name="Chen S.P."/>
            <person name="Lan S."/>
            <person name="Tsai W.C."/>
            <person name="Van de Peer Y."/>
            <person name="Liu Z.J."/>
        </authorList>
    </citation>
    <scope>NUCLEOTIDE SEQUENCE [LARGE SCALE GENOMIC DNA]</scope>
    <source>
        <strain evidence="16">Lor287</strain>
    </source>
</reference>
<dbReference type="PANTHER" id="PTHR42683">
    <property type="entry name" value="ALDEHYDE REDUCTASE"/>
    <property type="match status" value="1"/>
</dbReference>
<dbReference type="CDD" id="cd05283">
    <property type="entry name" value="CAD1"/>
    <property type="match status" value="1"/>
</dbReference>
<proteinExistence type="predicted"/>
<evidence type="ECO:0000313" key="16">
    <source>
        <dbReference type="EMBL" id="KAK8916082.1"/>
    </source>
</evidence>
<dbReference type="Gene3D" id="3.40.50.720">
    <property type="entry name" value="NAD(P)-binding Rossmann-like Domain"/>
    <property type="match status" value="1"/>
</dbReference>
<protein>
    <recommendedName>
        <fullName evidence="4">cinnamyl-alcohol dehydrogenase</fullName>
        <ecNumber evidence="4">1.1.1.195</ecNumber>
    </recommendedName>
</protein>
<comment type="catalytic activity">
    <reaction evidence="11">
        <text>(E)-caffeyl alcohol + NADP(+) = (E)-caffeyl aldehyde + NADPH + H(+)</text>
        <dbReference type="Rhea" id="RHEA:45728"/>
        <dbReference type="ChEBI" id="CHEBI:15378"/>
        <dbReference type="ChEBI" id="CHEBI:28323"/>
        <dbReference type="ChEBI" id="CHEBI:31334"/>
        <dbReference type="ChEBI" id="CHEBI:57783"/>
        <dbReference type="ChEBI" id="CHEBI:58349"/>
    </reaction>
    <physiologicalReaction direction="right-to-left" evidence="11">
        <dbReference type="Rhea" id="RHEA:45730"/>
    </physiologicalReaction>
</comment>
<evidence type="ECO:0000256" key="5">
    <source>
        <dbReference type="ARBA" id="ARBA00022723"/>
    </source>
</evidence>
<dbReference type="SUPFAM" id="SSF51735">
    <property type="entry name" value="NAD(P)-binding Rossmann-fold domains"/>
    <property type="match status" value="1"/>
</dbReference>
<dbReference type="InterPro" id="IPR013154">
    <property type="entry name" value="ADH-like_N"/>
</dbReference>
<dbReference type="InterPro" id="IPR036291">
    <property type="entry name" value="NAD(P)-bd_dom_sf"/>
</dbReference>
<evidence type="ECO:0000256" key="8">
    <source>
        <dbReference type="ARBA" id="ARBA00023002"/>
    </source>
</evidence>
<name>A0AAP0FUJ7_9ASPA</name>
<feature type="domain" description="Alcohol dehydrogenase-like N-terminal" evidence="15">
    <location>
        <begin position="25"/>
        <end position="107"/>
    </location>
</feature>
<evidence type="ECO:0000256" key="11">
    <source>
        <dbReference type="ARBA" id="ARBA00049226"/>
    </source>
</evidence>
<dbReference type="GO" id="GO:0009809">
    <property type="term" value="P:lignin biosynthetic process"/>
    <property type="evidence" value="ECO:0007669"/>
    <property type="project" value="UniProtKB-KW"/>
</dbReference>
<dbReference type="InterPro" id="IPR011032">
    <property type="entry name" value="GroES-like_sf"/>
</dbReference>
<evidence type="ECO:0000256" key="1">
    <source>
        <dbReference type="ARBA" id="ARBA00001947"/>
    </source>
</evidence>
<comment type="catalytic activity">
    <reaction evidence="9">
        <text>(E)-4-coumaroyl alcohol + NADP(+) = (E)-4-coumaraldehyde + NADPH + H(+)</text>
        <dbReference type="Rhea" id="RHEA:45724"/>
        <dbReference type="ChEBI" id="CHEBI:15378"/>
        <dbReference type="ChEBI" id="CHEBI:28353"/>
        <dbReference type="ChEBI" id="CHEBI:57783"/>
        <dbReference type="ChEBI" id="CHEBI:58349"/>
        <dbReference type="ChEBI" id="CHEBI:64555"/>
        <dbReference type="EC" id="1.1.1.195"/>
    </reaction>
    <physiologicalReaction direction="right-to-left" evidence="9">
        <dbReference type="Rhea" id="RHEA:45726"/>
    </physiologicalReaction>
</comment>
<evidence type="ECO:0000313" key="17">
    <source>
        <dbReference type="Proteomes" id="UP001418222"/>
    </source>
</evidence>
<evidence type="ECO:0000256" key="4">
    <source>
        <dbReference type="ARBA" id="ARBA00013171"/>
    </source>
</evidence>
<dbReference type="GO" id="GO:0045551">
    <property type="term" value="F:cinnamyl-alcohol dehydrogenase activity"/>
    <property type="evidence" value="ECO:0007669"/>
    <property type="project" value="UniProtKB-EC"/>
</dbReference>
<dbReference type="SUPFAM" id="SSF50129">
    <property type="entry name" value="GroES-like"/>
    <property type="match status" value="1"/>
</dbReference>
<keyword evidence="8" id="KW-0560">Oxidoreductase</keyword>
<dbReference type="InterPro" id="IPR013149">
    <property type="entry name" value="ADH-like_C"/>
</dbReference>
<comment type="subunit">
    <text evidence="3">Homodimer.</text>
</comment>
<comment type="cofactor">
    <cofactor evidence="1">
        <name>Zn(2+)</name>
        <dbReference type="ChEBI" id="CHEBI:29105"/>
    </cofactor>
</comment>
<keyword evidence="17" id="KW-1185">Reference proteome</keyword>
<dbReference type="Gene3D" id="3.90.180.10">
    <property type="entry name" value="Medium-chain alcohol dehydrogenases, catalytic domain"/>
    <property type="match status" value="1"/>
</dbReference>
<evidence type="ECO:0000256" key="3">
    <source>
        <dbReference type="ARBA" id="ARBA00011738"/>
    </source>
</evidence>
<gene>
    <name evidence="16" type="primary">CAD6</name>
    <name evidence="16" type="ORF">KSP39_PZI022864</name>
</gene>
<dbReference type="FunFam" id="3.40.50.720:FF:000022">
    <property type="entry name" value="Cinnamyl alcohol dehydrogenase"/>
    <property type="match status" value="1"/>
</dbReference>
<comment type="caution">
    <text evidence="16">The sequence shown here is derived from an EMBL/GenBank/DDBJ whole genome shotgun (WGS) entry which is preliminary data.</text>
</comment>
<evidence type="ECO:0000256" key="13">
    <source>
        <dbReference type="ARBA" id="ARBA00049332"/>
    </source>
</evidence>
<evidence type="ECO:0000256" key="6">
    <source>
        <dbReference type="ARBA" id="ARBA00022733"/>
    </source>
</evidence>
<comment type="catalytic activity">
    <reaction evidence="12">
        <text>(E)-coniferol + NADP(+) = (E)-coniferaldehyde + NADPH + H(+)</text>
        <dbReference type="Rhea" id="RHEA:22444"/>
        <dbReference type="ChEBI" id="CHEBI:15378"/>
        <dbReference type="ChEBI" id="CHEBI:16547"/>
        <dbReference type="ChEBI" id="CHEBI:17745"/>
        <dbReference type="ChEBI" id="CHEBI:57783"/>
        <dbReference type="ChEBI" id="CHEBI:58349"/>
        <dbReference type="EC" id="1.1.1.195"/>
    </reaction>
    <physiologicalReaction direction="right-to-left" evidence="12">
        <dbReference type="Rhea" id="RHEA:22446"/>
    </physiologicalReaction>
</comment>
<dbReference type="EMBL" id="JBBWWQ010000020">
    <property type="protein sequence ID" value="KAK8916082.1"/>
    <property type="molecule type" value="Genomic_DNA"/>
</dbReference>
<evidence type="ECO:0000256" key="7">
    <source>
        <dbReference type="ARBA" id="ARBA00022833"/>
    </source>
</evidence>
<dbReference type="InterPro" id="IPR047109">
    <property type="entry name" value="CAD-like"/>
</dbReference>
<evidence type="ECO:0000259" key="15">
    <source>
        <dbReference type="Pfam" id="PF08240"/>
    </source>
</evidence>
<dbReference type="GO" id="GO:0046872">
    <property type="term" value="F:metal ion binding"/>
    <property type="evidence" value="ECO:0007669"/>
    <property type="project" value="UniProtKB-KW"/>
</dbReference>
<evidence type="ECO:0000256" key="12">
    <source>
        <dbReference type="ARBA" id="ARBA00049311"/>
    </source>
</evidence>
<feature type="domain" description="Alcohol dehydrogenase-like C-terminal" evidence="14">
    <location>
        <begin position="148"/>
        <end position="240"/>
    </location>
</feature>
<dbReference type="Pfam" id="PF08240">
    <property type="entry name" value="ADH_N"/>
    <property type="match status" value="1"/>
</dbReference>
<comment type="pathway">
    <text evidence="2">Aromatic compound metabolism; phenylpropanoid biosynthesis.</text>
</comment>
<dbReference type="AlphaFoldDB" id="A0AAP0FUJ7"/>
<comment type="catalytic activity">
    <reaction evidence="13">
        <text>(E)-cinnamyl alcohol + NADP(+) = (E)-cinnamaldehyde + NADPH + H(+)</text>
        <dbReference type="Rhea" id="RHEA:10392"/>
        <dbReference type="ChEBI" id="CHEBI:15378"/>
        <dbReference type="ChEBI" id="CHEBI:16731"/>
        <dbReference type="ChEBI" id="CHEBI:33227"/>
        <dbReference type="ChEBI" id="CHEBI:57783"/>
        <dbReference type="ChEBI" id="CHEBI:58349"/>
        <dbReference type="EC" id="1.1.1.195"/>
    </reaction>
    <physiologicalReaction direction="right-to-left" evidence="13">
        <dbReference type="Rhea" id="RHEA:10394"/>
    </physiologicalReaction>
</comment>
<keyword evidence="5" id="KW-0479">Metal-binding</keyword>
<dbReference type="Proteomes" id="UP001418222">
    <property type="component" value="Unassembled WGS sequence"/>
</dbReference>
<sequence length="281" mass="30247">MEANGASASIHGSRLDGILLGRRWHEITGIIIKVGSSVSEFKLGDKVGVGCIAASCLKCDMCESHEENYCEDMQLTYGGVFWDGSMTYGGYSTMIVSHKRFVVKMPENLPLDAAAPLLCAGITMFSPMKQNGMLNKPGKRLGIVGLGGLGHVGVKLGKAFGLHVTVISTSPSKEDEAKRRLGADDFLVSTDPVQMELTHDEIDLKASRKTLDFIIDTVSAQHPLGQLLDLLEVGGTLHNITCDIEKVKPDAINEALERLGKNDVRYRFVIDIASASSNGVA</sequence>
<keyword evidence="6" id="KW-0438">Lignin biosynthesis</keyword>
<accession>A0AAP0FUJ7</accession>
<evidence type="ECO:0000256" key="2">
    <source>
        <dbReference type="ARBA" id="ARBA00004928"/>
    </source>
</evidence>
<evidence type="ECO:0000256" key="10">
    <source>
        <dbReference type="ARBA" id="ARBA00048379"/>
    </source>
</evidence>
<keyword evidence="7" id="KW-0862">Zinc</keyword>
<dbReference type="EC" id="1.1.1.195" evidence="4"/>
<comment type="catalytic activity">
    <reaction evidence="10">
        <text>(E)-sinapyl alcohol + NADP(+) = (E)-sinapaldehyde + NADPH + H(+)</text>
        <dbReference type="Rhea" id="RHEA:45704"/>
        <dbReference type="ChEBI" id="CHEBI:15378"/>
        <dbReference type="ChEBI" id="CHEBI:27949"/>
        <dbReference type="ChEBI" id="CHEBI:57783"/>
        <dbReference type="ChEBI" id="CHEBI:58349"/>
        <dbReference type="ChEBI" id="CHEBI:64557"/>
        <dbReference type="EC" id="1.1.1.195"/>
    </reaction>
    <physiologicalReaction direction="right-to-left" evidence="10">
        <dbReference type="Rhea" id="RHEA:45706"/>
    </physiologicalReaction>
</comment>